<accession>A0A8J8MIL4</accession>
<evidence type="ECO:0000259" key="6">
    <source>
        <dbReference type="Pfam" id="PF25291"/>
    </source>
</evidence>
<dbReference type="Pfam" id="PF25291">
    <property type="entry name" value="CGLA_C"/>
    <property type="match status" value="2"/>
</dbReference>
<sequence>MLDVKKKNHVIHFASKILGMALLLTLLNVHPVYGEVVAKNQGVYLQEGTQEKGQSTTKHTPVENRSRVKGFQTGHHILLVKPATIDNHGRALIAASYDGKILSYSEEGRMKWRANTGGHIPFDMAVDDLDGDGYDETMVASSDGSLYVLNHEGHSLWTFETKAPLYNVATLNGSDGKKYIVIGGVDKTLYKLSKDGQVISTSSILSGVATERQETVIRHIKAADLFGNGKEYLVVVSVIRDNSNGSLSLIDPDDMDNPLWTVDFGPNIKTRYKYIGEMLIQDLDKDGKSEILLPCGKTAVGDVIVFNCHGEYVKTFDNPSKERGKDYRMNFLSYVNIPSQSEEYILGFFQNKIIVHDLEGQEQGIYTSKHAFASGTLDPVTNTYYIASDVSGGDAIYALKLDTADWGEAFENIEQVGRIIEIRQNIQVINQQLDNFVMPAYQDAISKGNVVVRGSFAPASYEAVTNGSTSFSAYAVWSEKYPDDVDTFYLEHKDKRRKYDMTAEEIIAAAAAFEANGQDFSIWAGHGKDPYMQVSTYEGILKAAPNHCKLLIFSEMETMDEDTAYFINHILVPLADACKEQGNTKILMRNKYIFWAGQYYLDFGKALFNDKYKDVIVPSTEDTNCRSQEVNFAGRLGLWLTGQVNELGGRLIEDNNTFVRQFEWSAQMTKTAFIRNMVHNLSYGAKYFHNSNPSIPEEDQLAVVYKLVDKGALVVPDREDVLSIPSVALGMRTPHEDYIKHGTNGHYLNAFNGKDNDSYVFDHLDCYWGGYPIADYDFSNYGYGVKSRTVNFLPTTPYGMIPIIPDDYDIEGTRFTHKISTDGKYFYDESGNRHTAEAYKSTVQNLLRKSRRKMPVVVSGQVAWNVIRIDDQHVRVILMDSGYADPKKRQARVRLQTIEGITCQDILSGETLPIEDNQIHVTVPAGVFRILDITHGHKKSDTINQKVSMKVSHSGPIKASHTESVKTSHSEHNATQAFETGHTMYHVKPVTLKGGIHTSHAQLPDNAGRAIVGAAYDGTVAAYTANGIKLWENKDNKSFPYDVTVGDIDLDGLDEVCMASSDGCLYTIDDNGETLFIFDPKANQYADFWTVAGMPRPKTAPPLYTVCITTHDGEPFIYTGGISRIIYKLNGQGDLLPDYAEGTNVIRELKAGDTDGDGTHNIVALATYRANNTDYLQLYNGSDLSMRWSVFMQKGVSQKFIGRFLLEDIDDDHQVEILLNPNKVLKKQGFDESVGKIRVYEPDGTLSEKRYDHTTTMRGRDYKMNFLTKVVDPITNDTYIVGFLLHQIVVHKVDGTLIGVYNAPMAYTNAAYDAITHQFIIGSETSGGDAIYVLDCKNGINSLIEQFQEIQSIGRSSQIQQNIQRINNQVNRFVKPSYQQASSSGISLTQSVFAPEVMDAVQNGSIDFATLEWRWSEDFDRTVLSDFWANKRDNRRKYDMTAEEIIQQARAYEARGEDFTVWAGHGQDPFYMQLSTLKGIMDAAPNHCKMFIYPEIGLFEDENTTYAIEHLFIPLADYCQAKGSQTKICFRNKFAFWASDCYIERWRPLFNGKYKDVIIPSMEETTCRTQEMSLAGRVGLWLTDRVEDWSGRTVEDNAVHNRQFHWATQVQKNAWIRNMVYNFSLGSTYMNPKGEPEGDPCAMVYKMIDKGLLLVPEKEDILSITDVALAMREPDPTFFEHSVTHAKINTYDSQKVDKMVFDRLDSYWSGAPVESHDFSSYGYGIRERALNFMPTTPYGFMPIIPDDFDITNSRFKDKITTDGKYFYDENGQAYKANVYKRQVVSKLKEARKKLPFYVEGDVAWNVVQVDETHARIYLIDSGYLNPSRKKATVVVNSVEALGCQDMLNGQNLAIENNRIHVTVPAGVFRIIDVTYEP</sequence>
<evidence type="ECO:0000259" key="7">
    <source>
        <dbReference type="Pfam" id="PF25292"/>
    </source>
</evidence>
<dbReference type="Pfam" id="PF25290">
    <property type="entry name" value="CGLA_M"/>
    <property type="match status" value="2"/>
</dbReference>
<dbReference type="EMBL" id="CP058649">
    <property type="protein sequence ID" value="QUI22126.1"/>
    <property type="molecule type" value="Genomic_DNA"/>
</dbReference>
<proteinExistence type="predicted"/>
<feature type="domain" description="Lambda-carrageenase C-terminal" evidence="6">
    <location>
        <begin position="1798"/>
        <end position="1873"/>
    </location>
</feature>
<feature type="domain" description="Lambda-carrageenase beta-propeller" evidence="7">
    <location>
        <begin position="1011"/>
        <end position="1334"/>
    </location>
</feature>
<evidence type="ECO:0000313" key="8">
    <source>
        <dbReference type="EMBL" id="QUI22126.1"/>
    </source>
</evidence>
<dbReference type="Proteomes" id="UP000683246">
    <property type="component" value="Chromosome"/>
</dbReference>
<dbReference type="Pfam" id="PF25292">
    <property type="entry name" value="Beta-prop_CGLA"/>
    <property type="match status" value="2"/>
</dbReference>
<evidence type="ECO:0000256" key="2">
    <source>
        <dbReference type="ARBA" id="ARBA00022692"/>
    </source>
</evidence>
<protein>
    <recommendedName>
        <fullName evidence="10">Lambda-carrageenase</fullName>
    </recommendedName>
</protein>
<keyword evidence="3" id="KW-1133">Transmembrane helix</keyword>
<dbReference type="InterPro" id="IPR057422">
    <property type="entry name" value="CGLA_C"/>
</dbReference>
<dbReference type="InterPro" id="IPR057420">
    <property type="entry name" value="Beta-prop_CGLA"/>
</dbReference>
<dbReference type="PANTHER" id="PTHR21419">
    <property type="match status" value="1"/>
</dbReference>
<keyword evidence="9" id="KW-1185">Reference proteome</keyword>
<evidence type="ECO:0000256" key="1">
    <source>
        <dbReference type="ARBA" id="ARBA00004167"/>
    </source>
</evidence>
<dbReference type="SUPFAM" id="SSF50998">
    <property type="entry name" value="Quinoprotein alcohol dehydrogenase-like"/>
    <property type="match status" value="1"/>
</dbReference>
<dbReference type="InterPro" id="IPR011047">
    <property type="entry name" value="Quinoprotein_ADH-like_sf"/>
</dbReference>
<evidence type="ECO:0000259" key="5">
    <source>
        <dbReference type="Pfam" id="PF25290"/>
    </source>
</evidence>
<dbReference type="InterPro" id="IPR028994">
    <property type="entry name" value="Integrin_alpha_N"/>
</dbReference>
<organism evidence="8 9">
    <name type="scientific">Vallitalea pronyensis</name>
    <dbReference type="NCBI Taxonomy" id="1348613"/>
    <lineage>
        <taxon>Bacteria</taxon>
        <taxon>Bacillati</taxon>
        <taxon>Bacillota</taxon>
        <taxon>Clostridia</taxon>
        <taxon>Lachnospirales</taxon>
        <taxon>Vallitaleaceae</taxon>
        <taxon>Vallitalea</taxon>
    </lineage>
</organism>
<dbReference type="Gene3D" id="2.130.10.10">
    <property type="entry name" value="YVTN repeat-like/Quinoprotein amine dehydrogenase"/>
    <property type="match status" value="1"/>
</dbReference>
<dbReference type="GO" id="GO:0016020">
    <property type="term" value="C:membrane"/>
    <property type="evidence" value="ECO:0007669"/>
    <property type="project" value="UniProtKB-SubCell"/>
</dbReference>
<name>A0A8J8MIL4_9FIRM</name>
<feature type="domain" description="Lambda-carrageenase middle" evidence="5">
    <location>
        <begin position="486"/>
        <end position="807"/>
    </location>
</feature>
<keyword evidence="4" id="KW-0472">Membrane</keyword>
<gene>
    <name evidence="8" type="ORF">HZI73_07350</name>
</gene>
<dbReference type="PANTHER" id="PTHR21419:SF23">
    <property type="entry name" value="PROTEIN DEFECTIVE IN EXINE FORMATION 1"/>
    <property type="match status" value="1"/>
</dbReference>
<reference evidence="8" key="1">
    <citation type="submission" date="2020-07" db="EMBL/GenBank/DDBJ databases">
        <title>Vallitalea pronyensis genome.</title>
        <authorList>
            <person name="Postec A."/>
        </authorList>
    </citation>
    <scope>NUCLEOTIDE SEQUENCE</scope>
    <source>
        <strain evidence="8">FatNI3</strain>
    </source>
</reference>
<comment type="subcellular location">
    <subcellularLocation>
        <location evidence="1">Membrane</location>
        <topology evidence="1">Single-pass membrane protein</topology>
    </subcellularLocation>
</comment>
<evidence type="ECO:0000256" key="3">
    <source>
        <dbReference type="ARBA" id="ARBA00022989"/>
    </source>
</evidence>
<evidence type="ECO:0008006" key="10">
    <source>
        <dbReference type="Google" id="ProtNLM"/>
    </source>
</evidence>
<feature type="domain" description="Lambda-carrageenase beta-propeller" evidence="7">
    <location>
        <begin position="92"/>
        <end position="397"/>
    </location>
</feature>
<dbReference type="InterPro" id="IPR057421">
    <property type="entry name" value="CGLA_M"/>
</dbReference>
<dbReference type="RefSeq" id="WP_212697604.1">
    <property type="nucleotide sequence ID" value="NZ_CP058649.1"/>
</dbReference>
<dbReference type="InterPro" id="IPR015943">
    <property type="entry name" value="WD40/YVTN_repeat-like_dom_sf"/>
</dbReference>
<dbReference type="InterPro" id="IPR045232">
    <property type="entry name" value="FAM234"/>
</dbReference>
<dbReference type="SUPFAM" id="SSF69318">
    <property type="entry name" value="Integrin alpha N-terminal domain"/>
    <property type="match status" value="1"/>
</dbReference>
<keyword evidence="2" id="KW-0812">Transmembrane</keyword>
<feature type="domain" description="Lambda-carrageenase middle" evidence="5">
    <location>
        <begin position="1419"/>
        <end position="1749"/>
    </location>
</feature>
<evidence type="ECO:0000256" key="4">
    <source>
        <dbReference type="ARBA" id="ARBA00023136"/>
    </source>
</evidence>
<evidence type="ECO:0000313" key="9">
    <source>
        <dbReference type="Proteomes" id="UP000683246"/>
    </source>
</evidence>
<dbReference type="KEGG" id="vpy:HZI73_07350"/>
<feature type="domain" description="Lambda-carrageenase C-terminal" evidence="6">
    <location>
        <begin position="858"/>
        <end position="934"/>
    </location>
</feature>